<reference evidence="11 12" key="1">
    <citation type="submission" date="2015-08" db="EMBL/GenBank/DDBJ databases">
        <title>Enterococcus genome sequence.</title>
        <authorList>
            <person name="Acedo J.Z."/>
            <person name="Vederas J.C."/>
        </authorList>
    </citation>
    <scope>NUCLEOTIDE SEQUENCE [LARGE SCALE GENOMIC DNA]</scope>
    <source>
        <strain evidence="11 12">49</strain>
    </source>
</reference>
<dbReference type="Pfam" id="PF00005">
    <property type="entry name" value="ABC_tran"/>
    <property type="match status" value="1"/>
</dbReference>
<evidence type="ECO:0000256" key="5">
    <source>
        <dbReference type="ARBA" id="ARBA00022840"/>
    </source>
</evidence>
<dbReference type="Proteomes" id="UP000216797">
    <property type="component" value="Unassembled WGS sequence"/>
</dbReference>
<dbReference type="InterPro" id="IPR036640">
    <property type="entry name" value="ABC1_TM_sf"/>
</dbReference>
<comment type="caution">
    <text evidence="11">The sequence shown here is derived from an EMBL/GenBank/DDBJ whole genome shotgun (WGS) entry which is preliminary data.</text>
</comment>
<dbReference type="PANTHER" id="PTHR43394:SF1">
    <property type="entry name" value="ATP-BINDING CASSETTE SUB-FAMILY B MEMBER 10, MITOCHONDRIAL"/>
    <property type="match status" value="1"/>
</dbReference>
<dbReference type="Pfam" id="PF00664">
    <property type="entry name" value="ABC_membrane"/>
    <property type="match status" value="1"/>
</dbReference>
<feature type="domain" description="ABC transmembrane type-1" evidence="10">
    <location>
        <begin position="26"/>
        <end position="312"/>
    </location>
</feature>
<gene>
    <name evidence="11" type="ORF">AKL21_02675</name>
</gene>
<dbReference type="InterPro" id="IPR017871">
    <property type="entry name" value="ABC_transporter-like_CS"/>
</dbReference>
<dbReference type="PROSITE" id="PS00211">
    <property type="entry name" value="ABC_TRANSPORTER_1"/>
    <property type="match status" value="1"/>
</dbReference>
<name>A0A267HU40_9ENTE</name>
<sequence length="585" mass="64910">MKPKKVDWSVIKRFNPYLFSFKKEILLAVILGIVAGGTSVYITYQIGQAVDQMLGKNQVNFTSLYHILLLFASVVLLTVFSQLFIQRLSNKIAYYSAGQLRKDAFIHLNKLPLSYYDQTPHGNIVSRFTNDMDNIAVAVAAVFNQVFSGVSVVIIAFIVMLRLNVILTLVVLIATPIIFLVSWLVATRSQANFARQQEIVGDISGFVTEMVGNQKIVKAFQQEAVNQSKFEVLNQELNVRGQKAQFSSSLTNPMSRFVDHLAYLAVGFVGGLLVLNGSELVTVGVISSFTIYASQFTKPFIELSGITTQIQTAIAGLNRTFEILDQKVETPDAPDAITLKNVKGAVSFEQVDFSYTKAQPLIRDFNFKAAPGETVAIVGKTGAGKSTLVNLLMRFYEVDAGKITLDGYDIRQLTRDSLRQSFGMVLQDTWLFDASLRENLTYGNPTASDELIYDALKKTYMYDYVSRLPQKLDTIIGTSGVKISAGQRQLLTIARTMISQPHLLILDEATSSVDTLTERKIQAAFLAMMKGKTSFVIAHRLATIQAADKILVMDHGQIVEQGTHESLLAQNGYYAELYHAQFEQS</sequence>
<evidence type="ECO:0000256" key="1">
    <source>
        <dbReference type="ARBA" id="ARBA00004651"/>
    </source>
</evidence>
<dbReference type="PANTHER" id="PTHR43394">
    <property type="entry name" value="ATP-DEPENDENT PERMEASE MDL1, MITOCHONDRIAL"/>
    <property type="match status" value="1"/>
</dbReference>
<evidence type="ECO:0000256" key="7">
    <source>
        <dbReference type="ARBA" id="ARBA00023136"/>
    </source>
</evidence>
<dbReference type="FunFam" id="3.40.50.300:FF:000287">
    <property type="entry name" value="Multidrug ABC transporter ATP-binding protein"/>
    <property type="match status" value="1"/>
</dbReference>
<evidence type="ECO:0000256" key="8">
    <source>
        <dbReference type="SAM" id="Phobius"/>
    </source>
</evidence>
<feature type="transmembrane region" description="Helical" evidence="8">
    <location>
        <begin position="64"/>
        <end position="85"/>
    </location>
</feature>
<comment type="subcellular location">
    <subcellularLocation>
        <location evidence="1">Cell membrane</location>
        <topology evidence="1">Multi-pass membrane protein</topology>
    </subcellularLocation>
</comment>
<organism evidence="11 12">
    <name type="scientific">Enterococcus canintestini</name>
    <dbReference type="NCBI Taxonomy" id="317010"/>
    <lineage>
        <taxon>Bacteria</taxon>
        <taxon>Bacillati</taxon>
        <taxon>Bacillota</taxon>
        <taxon>Bacilli</taxon>
        <taxon>Lactobacillales</taxon>
        <taxon>Enterococcaceae</taxon>
        <taxon>Enterococcus</taxon>
    </lineage>
</organism>
<feature type="transmembrane region" description="Helical" evidence="8">
    <location>
        <begin position="165"/>
        <end position="186"/>
    </location>
</feature>
<keyword evidence="7 8" id="KW-0472">Membrane</keyword>
<accession>A0A267HU40</accession>
<dbReference type="InterPro" id="IPR003439">
    <property type="entry name" value="ABC_transporter-like_ATP-bd"/>
</dbReference>
<keyword evidence="6 8" id="KW-1133">Transmembrane helix</keyword>
<keyword evidence="3 8" id="KW-0812">Transmembrane</keyword>
<evidence type="ECO:0000259" key="9">
    <source>
        <dbReference type="PROSITE" id="PS50893"/>
    </source>
</evidence>
<keyword evidence="4" id="KW-0547">Nucleotide-binding</keyword>
<evidence type="ECO:0000256" key="2">
    <source>
        <dbReference type="ARBA" id="ARBA00022448"/>
    </source>
</evidence>
<dbReference type="AlphaFoldDB" id="A0A267HU40"/>
<dbReference type="InterPro" id="IPR011527">
    <property type="entry name" value="ABC1_TM_dom"/>
</dbReference>
<keyword evidence="12" id="KW-1185">Reference proteome</keyword>
<dbReference type="GO" id="GO:0016887">
    <property type="term" value="F:ATP hydrolysis activity"/>
    <property type="evidence" value="ECO:0007669"/>
    <property type="project" value="InterPro"/>
</dbReference>
<dbReference type="PROSITE" id="PS50929">
    <property type="entry name" value="ABC_TM1F"/>
    <property type="match status" value="1"/>
</dbReference>
<dbReference type="SUPFAM" id="SSF52540">
    <property type="entry name" value="P-loop containing nucleoside triphosphate hydrolases"/>
    <property type="match status" value="1"/>
</dbReference>
<dbReference type="CDD" id="cd18547">
    <property type="entry name" value="ABC_6TM_Tm288_like"/>
    <property type="match status" value="1"/>
</dbReference>
<dbReference type="PROSITE" id="PS50893">
    <property type="entry name" value="ABC_TRANSPORTER_2"/>
    <property type="match status" value="1"/>
</dbReference>
<protein>
    <submittedName>
        <fullName evidence="11">Sugar ABC transporter ATP-binding protein</fullName>
    </submittedName>
</protein>
<proteinExistence type="predicted"/>
<dbReference type="InterPro" id="IPR003593">
    <property type="entry name" value="AAA+_ATPase"/>
</dbReference>
<evidence type="ECO:0000313" key="11">
    <source>
        <dbReference type="EMBL" id="PAB01854.1"/>
    </source>
</evidence>
<evidence type="ECO:0000256" key="6">
    <source>
        <dbReference type="ARBA" id="ARBA00022989"/>
    </source>
</evidence>
<evidence type="ECO:0000313" key="12">
    <source>
        <dbReference type="Proteomes" id="UP000216797"/>
    </source>
</evidence>
<dbReference type="InterPro" id="IPR027417">
    <property type="entry name" value="P-loop_NTPase"/>
</dbReference>
<dbReference type="GO" id="GO:0015421">
    <property type="term" value="F:ABC-type oligopeptide transporter activity"/>
    <property type="evidence" value="ECO:0007669"/>
    <property type="project" value="TreeGrafter"/>
</dbReference>
<keyword evidence="5 11" id="KW-0067">ATP-binding</keyword>
<dbReference type="RefSeq" id="WP_095005966.1">
    <property type="nucleotide sequence ID" value="NZ_LHUG01000002.1"/>
</dbReference>
<evidence type="ECO:0000256" key="3">
    <source>
        <dbReference type="ARBA" id="ARBA00022692"/>
    </source>
</evidence>
<dbReference type="EMBL" id="LHUG01000002">
    <property type="protein sequence ID" value="PAB01854.1"/>
    <property type="molecule type" value="Genomic_DNA"/>
</dbReference>
<feature type="domain" description="ABC transporter" evidence="9">
    <location>
        <begin position="346"/>
        <end position="580"/>
    </location>
</feature>
<evidence type="ECO:0000256" key="4">
    <source>
        <dbReference type="ARBA" id="ARBA00022741"/>
    </source>
</evidence>
<feature type="transmembrane region" description="Helical" evidence="8">
    <location>
        <begin position="25"/>
        <end position="44"/>
    </location>
</feature>
<dbReference type="Gene3D" id="3.40.50.300">
    <property type="entry name" value="P-loop containing nucleotide triphosphate hydrolases"/>
    <property type="match status" value="1"/>
</dbReference>
<dbReference type="GO" id="GO:0005886">
    <property type="term" value="C:plasma membrane"/>
    <property type="evidence" value="ECO:0007669"/>
    <property type="project" value="UniProtKB-SubCell"/>
</dbReference>
<keyword evidence="2" id="KW-0813">Transport</keyword>
<dbReference type="SMART" id="SM00382">
    <property type="entry name" value="AAA"/>
    <property type="match status" value="1"/>
</dbReference>
<feature type="transmembrane region" description="Helical" evidence="8">
    <location>
        <begin position="135"/>
        <end position="159"/>
    </location>
</feature>
<evidence type="ECO:0000259" key="10">
    <source>
        <dbReference type="PROSITE" id="PS50929"/>
    </source>
</evidence>
<dbReference type="GO" id="GO:0005524">
    <property type="term" value="F:ATP binding"/>
    <property type="evidence" value="ECO:0007669"/>
    <property type="project" value="UniProtKB-KW"/>
</dbReference>
<dbReference type="SUPFAM" id="SSF90123">
    <property type="entry name" value="ABC transporter transmembrane region"/>
    <property type="match status" value="1"/>
</dbReference>
<dbReference type="Gene3D" id="1.20.1560.10">
    <property type="entry name" value="ABC transporter type 1, transmembrane domain"/>
    <property type="match status" value="1"/>
</dbReference>
<dbReference type="InterPro" id="IPR039421">
    <property type="entry name" value="Type_1_exporter"/>
</dbReference>
<feature type="transmembrane region" description="Helical" evidence="8">
    <location>
        <begin position="261"/>
        <end position="286"/>
    </location>
</feature>